<dbReference type="AlphaFoldDB" id="K6WS97"/>
<protein>
    <submittedName>
        <fullName evidence="7">Putative amino acid dehydrogenase</fullName>
    </submittedName>
</protein>
<keyword evidence="3 4" id="KW-0520">NAD</keyword>
<dbReference type="Pfam" id="PF02812">
    <property type="entry name" value="ELFV_dehydrog_N"/>
    <property type="match status" value="1"/>
</dbReference>
<organism evidence="7 8">
    <name type="scientific">Kineosphaera limosa NBRC 100340</name>
    <dbReference type="NCBI Taxonomy" id="1184609"/>
    <lineage>
        <taxon>Bacteria</taxon>
        <taxon>Bacillati</taxon>
        <taxon>Actinomycetota</taxon>
        <taxon>Actinomycetes</taxon>
        <taxon>Micrococcales</taxon>
        <taxon>Dermatophilaceae</taxon>
        <taxon>Kineosphaera</taxon>
    </lineage>
</organism>
<comment type="similarity">
    <text evidence="1 5">Belongs to the Glu/Leu/Phe/Val dehydrogenases family.</text>
</comment>
<dbReference type="eggNOG" id="COG0334">
    <property type="taxonomic scope" value="Bacteria"/>
</dbReference>
<dbReference type="GO" id="GO:0016639">
    <property type="term" value="F:oxidoreductase activity, acting on the CH-NH2 group of donors, NAD or NADP as acceptor"/>
    <property type="evidence" value="ECO:0007669"/>
    <property type="project" value="InterPro"/>
</dbReference>
<dbReference type="STRING" id="1184609.KILIM_015_00320"/>
<dbReference type="InterPro" id="IPR006095">
    <property type="entry name" value="Glu/Leu/Phe/Val/Trp_DH"/>
</dbReference>
<feature type="binding site" evidence="4">
    <location>
        <begin position="179"/>
        <end position="184"/>
    </location>
    <ligand>
        <name>NAD(+)</name>
        <dbReference type="ChEBI" id="CHEBI:57540"/>
    </ligand>
</feature>
<dbReference type="Gene3D" id="3.40.50.720">
    <property type="entry name" value="NAD(P)-binding Rossmann-like Domain"/>
    <property type="match status" value="1"/>
</dbReference>
<dbReference type="PIRSF" id="PIRSF000188">
    <property type="entry name" value="Phe_leu_dh"/>
    <property type="match status" value="1"/>
</dbReference>
<dbReference type="PANTHER" id="PTHR42722:SF1">
    <property type="entry name" value="VALINE DEHYDROGENASE"/>
    <property type="match status" value="1"/>
</dbReference>
<dbReference type="InterPro" id="IPR016211">
    <property type="entry name" value="Glu/Phe/Leu/Val/Trp_DH_bac/arc"/>
</dbReference>
<dbReference type="InterPro" id="IPR006096">
    <property type="entry name" value="Glu/Leu/Phe/Val/Trp_DH_C"/>
</dbReference>
<dbReference type="Pfam" id="PF00208">
    <property type="entry name" value="ELFV_dehydrog"/>
    <property type="match status" value="1"/>
</dbReference>
<sequence>MVEGTALNPWVSEQVLTCSDDDTGLRAVIAIDDTTLGPGFGGVRLAPYPSALDAIVEAQRLAATMTRKHALADLPYGGAQAVILEHSARSELAGVGRQRVFEKFAQVVRQLGGHFIPGVDMGTTQADMRCMQSAGARVYSVGEDPYPWIARGVHAAIRAGAGHAWGSADLVGMRVALQGAGHVGAALARLLADDGARVLVGDVDHDRARRLADRVGGLVIDPADAPYAQCDVFVPCAVAQVLRVDSADRLQCRLIAGSANDILADDAAAEAIAAAGVSLVPDFVANAGGVIHEHARAMGWDTERLAEDVDRIGTRVGELLARATETGQTPWRVAVDRAHERLSHARDI</sequence>
<evidence type="ECO:0000256" key="3">
    <source>
        <dbReference type="ARBA" id="ARBA00023027"/>
    </source>
</evidence>
<keyword evidence="4" id="KW-0547">Nucleotide-binding</keyword>
<dbReference type="GO" id="GO:0006520">
    <property type="term" value="P:amino acid metabolic process"/>
    <property type="evidence" value="ECO:0007669"/>
    <property type="project" value="InterPro"/>
</dbReference>
<dbReference type="Gene3D" id="3.40.50.10860">
    <property type="entry name" value="Leucine Dehydrogenase, chain A, domain 1"/>
    <property type="match status" value="1"/>
</dbReference>
<feature type="domain" description="Glutamate/phenylalanine/leucine/valine/L-tryptophan dehydrogenase C-terminal" evidence="6">
    <location>
        <begin position="143"/>
        <end position="347"/>
    </location>
</feature>
<dbReference type="EMBL" id="BAHD01000015">
    <property type="protein sequence ID" value="GAB94972.1"/>
    <property type="molecule type" value="Genomic_DNA"/>
</dbReference>
<dbReference type="Proteomes" id="UP000008366">
    <property type="component" value="Unassembled WGS sequence"/>
</dbReference>
<evidence type="ECO:0000313" key="7">
    <source>
        <dbReference type="EMBL" id="GAB94972.1"/>
    </source>
</evidence>
<reference evidence="7 8" key="1">
    <citation type="submission" date="2012-08" db="EMBL/GenBank/DDBJ databases">
        <title>Whole genome shotgun sequence of Kineosphaera limosa NBRC 100340.</title>
        <authorList>
            <person name="Yoshida I."/>
            <person name="Isaki S."/>
            <person name="Hosoyama A."/>
            <person name="Tsuchikane K."/>
            <person name="Katsumata H."/>
            <person name="Ando Y."/>
            <person name="Ohji S."/>
            <person name="Hamada M."/>
            <person name="Tamura T."/>
            <person name="Yamazoe A."/>
            <person name="Yamazaki S."/>
            <person name="Fujita N."/>
        </authorList>
    </citation>
    <scope>NUCLEOTIDE SEQUENCE [LARGE SCALE GENOMIC DNA]</scope>
    <source>
        <strain evidence="7 8">NBRC 100340</strain>
    </source>
</reference>
<evidence type="ECO:0000259" key="6">
    <source>
        <dbReference type="SMART" id="SM00839"/>
    </source>
</evidence>
<evidence type="ECO:0000313" key="8">
    <source>
        <dbReference type="Proteomes" id="UP000008366"/>
    </source>
</evidence>
<comment type="caution">
    <text evidence="7">The sequence shown here is derived from an EMBL/GenBank/DDBJ whole genome shotgun (WGS) entry which is preliminary data.</text>
</comment>
<name>K6WS97_9MICO</name>
<dbReference type="InterPro" id="IPR046346">
    <property type="entry name" value="Aminoacid_DH-like_N_sf"/>
</dbReference>
<dbReference type="SUPFAM" id="SSF51735">
    <property type="entry name" value="NAD(P)-binding Rossmann-fold domains"/>
    <property type="match status" value="1"/>
</dbReference>
<proteinExistence type="inferred from homology"/>
<dbReference type="InterPro" id="IPR006097">
    <property type="entry name" value="Glu/Leu/Phe/Val/Trp_DH_dimer"/>
</dbReference>
<dbReference type="SUPFAM" id="SSF53223">
    <property type="entry name" value="Aminoacid dehydrogenase-like, N-terminal domain"/>
    <property type="match status" value="1"/>
</dbReference>
<evidence type="ECO:0000256" key="1">
    <source>
        <dbReference type="ARBA" id="ARBA00006382"/>
    </source>
</evidence>
<dbReference type="SMART" id="SM00839">
    <property type="entry name" value="ELFV_dehydrog"/>
    <property type="match status" value="1"/>
</dbReference>
<gene>
    <name evidence="7" type="ORF">KILIM_015_00320</name>
</gene>
<keyword evidence="8" id="KW-1185">Reference proteome</keyword>
<dbReference type="PRINTS" id="PR00082">
    <property type="entry name" value="GLFDHDRGNASE"/>
</dbReference>
<keyword evidence="2 5" id="KW-0560">Oxidoreductase</keyword>
<evidence type="ECO:0000256" key="2">
    <source>
        <dbReference type="ARBA" id="ARBA00023002"/>
    </source>
</evidence>
<dbReference type="InterPro" id="IPR036291">
    <property type="entry name" value="NAD(P)-bd_dom_sf"/>
</dbReference>
<evidence type="ECO:0000256" key="5">
    <source>
        <dbReference type="RuleBase" id="RU004417"/>
    </source>
</evidence>
<accession>K6WS97</accession>
<dbReference type="GO" id="GO:0000166">
    <property type="term" value="F:nucleotide binding"/>
    <property type="evidence" value="ECO:0007669"/>
    <property type="project" value="UniProtKB-KW"/>
</dbReference>
<dbReference type="OrthoDB" id="9803297at2"/>
<dbReference type="PANTHER" id="PTHR42722">
    <property type="entry name" value="LEUCINE DEHYDROGENASE"/>
    <property type="match status" value="1"/>
</dbReference>
<evidence type="ECO:0000256" key="4">
    <source>
        <dbReference type="PIRSR" id="PIRSR000188-2"/>
    </source>
</evidence>